<feature type="compositionally biased region" description="Polar residues" evidence="1">
    <location>
        <begin position="34"/>
        <end position="43"/>
    </location>
</feature>
<sequence>MYGMSEMSTGPFVPSHDQHDANTTHQERPKRSEYNQTKETGNTSNQKQDSSQQQKKAPNERPPNKQPGSDKVSSPSASSHCSRQSSQTSAPLPPELVKELANIKAELALLRQENYTLRQENKVLKSQLENRPQGDLDTNPPASKRRAVDDSPENGVEEPMEDDDVDKRITILEKSLTSVRKTFHEQKNELQSNMTAMQASIEALRNELHTFISNVVQNISTSTGLVPQTGLQTGLQHGSATQ</sequence>
<evidence type="ECO:0000313" key="2">
    <source>
        <dbReference type="EMBL" id="KAH9379795.1"/>
    </source>
</evidence>
<accession>A0A9J6GX76</accession>
<organism evidence="2 3">
    <name type="scientific">Haemaphysalis longicornis</name>
    <name type="common">Bush tick</name>
    <dbReference type="NCBI Taxonomy" id="44386"/>
    <lineage>
        <taxon>Eukaryota</taxon>
        <taxon>Metazoa</taxon>
        <taxon>Ecdysozoa</taxon>
        <taxon>Arthropoda</taxon>
        <taxon>Chelicerata</taxon>
        <taxon>Arachnida</taxon>
        <taxon>Acari</taxon>
        <taxon>Parasitiformes</taxon>
        <taxon>Ixodida</taxon>
        <taxon>Ixodoidea</taxon>
        <taxon>Ixodidae</taxon>
        <taxon>Haemaphysalinae</taxon>
        <taxon>Haemaphysalis</taxon>
    </lineage>
</organism>
<feature type="region of interest" description="Disordered" evidence="1">
    <location>
        <begin position="124"/>
        <end position="162"/>
    </location>
</feature>
<protein>
    <submittedName>
        <fullName evidence="2">Uncharacterized protein</fullName>
    </submittedName>
</protein>
<feature type="region of interest" description="Disordered" evidence="1">
    <location>
        <begin position="1"/>
        <end position="94"/>
    </location>
</feature>
<keyword evidence="3" id="KW-1185">Reference proteome</keyword>
<proteinExistence type="predicted"/>
<dbReference type="Proteomes" id="UP000821853">
    <property type="component" value="Chromosome 8"/>
</dbReference>
<feature type="compositionally biased region" description="Acidic residues" evidence="1">
    <location>
        <begin position="150"/>
        <end position="162"/>
    </location>
</feature>
<dbReference type="VEuPathDB" id="VectorBase:HLOH_065537"/>
<evidence type="ECO:0000256" key="1">
    <source>
        <dbReference type="SAM" id="MobiDB-lite"/>
    </source>
</evidence>
<comment type="caution">
    <text evidence="2">The sequence shown here is derived from an EMBL/GenBank/DDBJ whole genome shotgun (WGS) entry which is preliminary data.</text>
</comment>
<gene>
    <name evidence="2" type="ORF">HPB48_007296</name>
</gene>
<evidence type="ECO:0000313" key="3">
    <source>
        <dbReference type="Proteomes" id="UP000821853"/>
    </source>
</evidence>
<name>A0A9J6GX76_HAELO</name>
<dbReference type="AlphaFoldDB" id="A0A9J6GX76"/>
<dbReference type="EMBL" id="JABSTR010000010">
    <property type="protein sequence ID" value="KAH9379795.1"/>
    <property type="molecule type" value="Genomic_DNA"/>
</dbReference>
<feature type="compositionally biased region" description="Low complexity" evidence="1">
    <location>
        <begin position="73"/>
        <end position="89"/>
    </location>
</feature>
<feature type="compositionally biased region" description="Basic and acidic residues" evidence="1">
    <location>
        <begin position="16"/>
        <end position="33"/>
    </location>
</feature>
<feature type="compositionally biased region" description="Low complexity" evidence="1">
    <location>
        <begin position="44"/>
        <end position="56"/>
    </location>
</feature>
<reference evidence="2 3" key="1">
    <citation type="journal article" date="2020" name="Cell">
        <title>Large-Scale Comparative Analyses of Tick Genomes Elucidate Their Genetic Diversity and Vector Capacities.</title>
        <authorList>
            <consortium name="Tick Genome and Microbiome Consortium (TIGMIC)"/>
            <person name="Jia N."/>
            <person name="Wang J."/>
            <person name="Shi W."/>
            <person name="Du L."/>
            <person name="Sun Y."/>
            <person name="Zhan W."/>
            <person name="Jiang J.F."/>
            <person name="Wang Q."/>
            <person name="Zhang B."/>
            <person name="Ji P."/>
            <person name="Bell-Sakyi L."/>
            <person name="Cui X.M."/>
            <person name="Yuan T.T."/>
            <person name="Jiang B.G."/>
            <person name="Yang W.F."/>
            <person name="Lam T.T."/>
            <person name="Chang Q.C."/>
            <person name="Ding S.J."/>
            <person name="Wang X.J."/>
            <person name="Zhu J.G."/>
            <person name="Ruan X.D."/>
            <person name="Zhao L."/>
            <person name="Wei J.T."/>
            <person name="Ye R.Z."/>
            <person name="Que T.C."/>
            <person name="Du C.H."/>
            <person name="Zhou Y.H."/>
            <person name="Cheng J.X."/>
            <person name="Dai P.F."/>
            <person name="Guo W.B."/>
            <person name="Han X.H."/>
            <person name="Huang E.J."/>
            <person name="Li L.F."/>
            <person name="Wei W."/>
            <person name="Gao Y.C."/>
            <person name="Liu J.Z."/>
            <person name="Shao H.Z."/>
            <person name="Wang X."/>
            <person name="Wang C.C."/>
            <person name="Yang T.C."/>
            <person name="Huo Q.B."/>
            <person name="Li W."/>
            <person name="Chen H.Y."/>
            <person name="Chen S.E."/>
            <person name="Zhou L.G."/>
            <person name="Ni X.B."/>
            <person name="Tian J.H."/>
            <person name="Sheng Y."/>
            <person name="Liu T."/>
            <person name="Pan Y.S."/>
            <person name="Xia L.Y."/>
            <person name="Li J."/>
            <person name="Zhao F."/>
            <person name="Cao W.C."/>
        </authorList>
    </citation>
    <scope>NUCLEOTIDE SEQUENCE [LARGE SCALE GENOMIC DNA]</scope>
    <source>
        <strain evidence="2">HaeL-2018</strain>
    </source>
</reference>